<dbReference type="Pfam" id="PF12265">
    <property type="entry name" value="CAF1C_H4-bd"/>
    <property type="match status" value="1"/>
</dbReference>
<keyword evidence="4" id="KW-0156">Chromatin regulator</keyword>
<dbReference type="PANTHER" id="PTHR22850">
    <property type="entry name" value="WD40 REPEAT FAMILY"/>
    <property type="match status" value="1"/>
</dbReference>
<evidence type="ECO:0000259" key="8">
    <source>
        <dbReference type="Pfam" id="PF12265"/>
    </source>
</evidence>
<evidence type="ECO:0000313" key="9">
    <source>
        <dbReference type="EMBL" id="KAJ2846132.1"/>
    </source>
</evidence>
<dbReference type="InterPro" id="IPR022052">
    <property type="entry name" value="Histone-bd_RBBP4-like_N"/>
</dbReference>
<dbReference type="PROSITE" id="PS50294">
    <property type="entry name" value="WD_REPEATS_REGION"/>
    <property type="match status" value="1"/>
</dbReference>
<dbReference type="PROSITE" id="PS50082">
    <property type="entry name" value="WD_REPEATS_2"/>
    <property type="match status" value="2"/>
</dbReference>
<feature type="repeat" description="WD" evidence="6">
    <location>
        <begin position="204"/>
        <end position="239"/>
    </location>
</feature>
<dbReference type="InterPro" id="IPR001680">
    <property type="entry name" value="WD40_rpt"/>
</dbReference>
<gene>
    <name evidence="9" type="primary">HAT2</name>
    <name evidence="9" type="ORF">IWW36_004493</name>
</gene>
<dbReference type="Pfam" id="PF00400">
    <property type="entry name" value="WD40"/>
    <property type="match status" value="2"/>
</dbReference>
<dbReference type="Proteomes" id="UP001139887">
    <property type="component" value="Unassembled WGS sequence"/>
</dbReference>
<evidence type="ECO:0000256" key="5">
    <source>
        <dbReference type="ARBA" id="ARBA00023242"/>
    </source>
</evidence>
<evidence type="ECO:0000256" key="3">
    <source>
        <dbReference type="ARBA" id="ARBA00022737"/>
    </source>
</evidence>
<dbReference type="InterPro" id="IPR019775">
    <property type="entry name" value="WD40_repeat_CS"/>
</dbReference>
<feature type="repeat" description="WD" evidence="6">
    <location>
        <begin position="254"/>
        <end position="296"/>
    </location>
</feature>
<dbReference type="PROSITE" id="PS00678">
    <property type="entry name" value="WD_REPEATS_1"/>
    <property type="match status" value="1"/>
</dbReference>
<feature type="non-terminal residue" evidence="9">
    <location>
        <position position="309"/>
    </location>
</feature>
<evidence type="ECO:0000256" key="6">
    <source>
        <dbReference type="PROSITE-ProRule" id="PRU00221"/>
    </source>
</evidence>
<dbReference type="GO" id="GO:0006325">
    <property type="term" value="P:chromatin organization"/>
    <property type="evidence" value="ECO:0007669"/>
    <property type="project" value="UniProtKB-KW"/>
</dbReference>
<sequence length="309" mass="34745">MTAATPATTTSHAGTPVPSDTGDKREATAPQLEEQDKAAAEEKVINEEYKTWKKNSPFLYDLLVTHALEWPSLTTQWFPDIERPEGKDYTVQRLLLGTHTSDNEQNYLQIAQVQVPRDDVNTEQHKLNPETGELGGYGGAECKIKIVQRINHDGEINRARYMPQNPDIIATKTVVENGAVFIFDRTRHPSTPNSDGMCKPDIRLVGHSREGYGISWNTGREGYLLSASEDTTVCMWDIKGVAREQQSLEPLRVFRGHTAIVEDVAWHSMHPDIFASVGDDRRLLIWDTRKGPDERPSQDIVAHESEVNC</sequence>
<dbReference type="InterPro" id="IPR015943">
    <property type="entry name" value="WD40/YVTN_repeat-like_dom_sf"/>
</dbReference>
<keyword evidence="3" id="KW-0677">Repeat</keyword>
<reference evidence="9" key="1">
    <citation type="submission" date="2022-07" db="EMBL/GenBank/DDBJ databases">
        <title>Phylogenomic reconstructions and comparative analyses of Kickxellomycotina fungi.</title>
        <authorList>
            <person name="Reynolds N.K."/>
            <person name="Stajich J.E."/>
            <person name="Barry K."/>
            <person name="Grigoriev I.V."/>
            <person name="Crous P."/>
            <person name="Smith M.E."/>
        </authorList>
    </citation>
    <scope>NUCLEOTIDE SEQUENCE</scope>
    <source>
        <strain evidence="9">NRRL 1566</strain>
    </source>
</reference>
<dbReference type="OrthoDB" id="427795at2759"/>
<dbReference type="EMBL" id="JANBUW010000617">
    <property type="protein sequence ID" value="KAJ2846132.1"/>
    <property type="molecule type" value="Genomic_DNA"/>
</dbReference>
<feature type="compositionally biased region" description="Low complexity" evidence="7">
    <location>
        <begin position="1"/>
        <end position="15"/>
    </location>
</feature>
<organism evidence="9 10">
    <name type="scientific">Coemansia brasiliensis</name>
    <dbReference type="NCBI Taxonomy" id="2650707"/>
    <lineage>
        <taxon>Eukaryota</taxon>
        <taxon>Fungi</taxon>
        <taxon>Fungi incertae sedis</taxon>
        <taxon>Zoopagomycota</taxon>
        <taxon>Kickxellomycotina</taxon>
        <taxon>Kickxellomycetes</taxon>
        <taxon>Kickxellales</taxon>
        <taxon>Kickxellaceae</taxon>
        <taxon>Coemansia</taxon>
    </lineage>
</organism>
<feature type="region of interest" description="Disordered" evidence="7">
    <location>
        <begin position="1"/>
        <end position="39"/>
    </location>
</feature>
<evidence type="ECO:0000313" key="10">
    <source>
        <dbReference type="Proteomes" id="UP001139887"/>
    </source>
</evidence>
<protein>
    <submittedName>
        <fullName evidence="9">Histone acetyltransferase type B subunit 2</fullName>
    </submittedName>
</protein>
<dbReference type="SMART" id="SM00320">
    <property type="entry name" value="WD40"/>
    <property type="match status" value="3"/>
</dbReference>
<dbReference type="SUPFAM" id="SSF50978">
    <property type="entry name" value="WD40 repeat-like"/>
    <property type="match status" value="1"/>
</dbReference>
<keyword evidence="2 6" id="KW-0853">WD repeat</keyword>
<evidence type="ECO:0000256" key="4">
    <source>
        <dbReference type="ARBA" id="ARBA00022853"/>
    </source>
</evidence>
<dbReference type="Gene3D" id="2.130.10.10">
    <property type="entry name" value="YVTN repeat-like/Quinoprotein amine dehydrogenase"/>
    <property type="match status" value="1"/>
</dbReference>
<comment type="subcellular location">
    <subcellularLocation>
        <location evidence="1">Nucleus</location>
    </subcellularLocation>
</comment>
<comment type="caution">
    <text evidence="9">The sequence shown here is derived from an EMBL/GenBank/DDBJ whole genome shotgun (WGS) entry which is preliminary data.</text>
</comment>
<keyword evidence="5" id="KW-0539">Nucleus</keyword>
<accession>A0A9W8LYQ9</accession>
<evidence type="ECO:0000256" key="1">
    <source>
        <dbReference type="ARBA" id="ARBA00004123"/>
    </source>
</evidence>
<evidence type="ECO:0000256" key="7">
    <source>
        <dbReference type="SAM" id="MobiDB-lite"/>
    </source>
</evidence>
<dbReference type="AlphaFoldDB" id="A0A9W8LYQ9"/>
<dbReference type="InterPro" id="IPR050459">
    <property type="entry name" value="WD_repeat_RBAP46/RBAP48/MSI1"/>
</dbReference>
<keyword evidence="10" id="KW-1185">Reference proteome</keyword>
<name>A0A9W8LYQ9_9FUNG</name>
<feature type="domain" description="Histone-binding protein RBBP4-like N-terminal" evidence="8">
    <location>
        <begin position="47"/>
        <end position="116"/>
    </location>
</feature>
<dbReference type="InterPro" id="IPR036322">
    <property type="entry name" value="WD40_repeat_dom_sf"/>
</dbReference>
<dbReference type="GO" id="GO:0005634">
    <property type="term" value="C:nucleus"/>
    <property type="evidence" value="ECO:0007669"/>
    <property type="project" value="UniProtKB-SubCell"/>
</dbReference>
<evidence type="ECO:0000256" key="2">
    <source>
        <dbReference type="ARBA" id="ARBA00022574"/>
    </source>
</evidence>
<proteinExistence type="predicted"/>